<dbReference type="GO" id="GO:0035023">
    <property type="term" value="P:regulation of Rho protein signal transduction"/>
    <property type="evidence" value="ECO:0007669"/>
    <property type="project" value="TreeGrafter"/>
</dbReference>
<reference evidence="3 4" key="1">
    <citation type="submission" date="2018-11" db="EMBL/GenBank/DDBJ databases">
        <authorList>
            <consortium name="Pathogen Informatics"/>
        </authorList>
    </citation>
    <scope>NUCLEOTIDE SEQUENCE [LARGE SCALE GENOMIC DNA]</scope>
</reference>
<evidence type="ECO:0000256" key="1">
    <source>
        <dbReference type="ARBA" id="ARBA00022771"/>
    </source>
</evidence>
<organism evidence="3 4">
    <name type="scientific">Gongylonema pulchrum</name>
    <dbReference type="NCBI Taxonomy" id="637853"/>
    <lineage>
        <taxon>Eukaryota</taxon>
        <taxon>Metazoa</taxon>
        <taxon>Ecdysozoa</taxon>
        <taxon>Nematoda</taxon>
        <taxon>Chromadorea</taxon>
        <taxon>Rhabditida</taxon>
        <taxon>Spirurina</taxon>
        <taxon>Spiruromorpha</taxon>
        <taxon>Spiruroidea</taxon>
        <taxon>Gongylonematidae</taxon>
        <taxon>Gongylonema</taxon>
    </lineage>
</organism>
<dbReference type="Proteomes" id="UP000271098">
    <property type="component" value="Unassembled WGS sequence"/>
</dbReference>
<protein>
    <recommendedName>
        <fullName evidence="2">DH domain-containing protein</fullName>
    </recommendedName>
</protein>
<dbReference type="EMBL" id="UYRT01003381">
    <property type="protein sequence ID" value="VDK33411.1"/>
    <property type="molecule type" value="Genomic_DNA"/>
</dbReference>
<dbReference type="Gene3D" id="1.20.900.10">
    <property type="entry name" value="Dbl homology (DH) domain"/>
    <property type="match status" value="1"/>
</dbReference>
<keyword evidence="4" id="KW-1185">Reference proteome</keyword>
<dbReference type="AlphaFoldDB" id="A0A3P6QNJ7"/>
<dbReference type="GO" id="GO:0008270">
    <property type="term" value="F:zinc ion binding"/>
    <property type="evidence" value="ECO:0007669"/>
    <property type="project" value="UniProtKB-KW"/>
</dbReference>
<keyword evidence="1" id="KW-0479">Metal-binding</keyword>
<sequence length="93" mass="11129">MEEERRDELIPPVLDALLDFHINFLRRLRQKRKEAAVVDSISDIVFSEFDNGGRNRAAVHAYTEFCSKYDRCGRLYDEWRIKNTEIRKFFDVS</sequence>
<name>A0A3P6QNJ7_9BILA</name>
<dbReference type="OrthoDB" id="28045at2759"/>
<dbReference type="InterPro" id="IPR000219">
    <property type="entry name" value="DH_dom"/>
</dbReference>
<keyword evidence="1" id="KW-0862">Zinc</keyword>
<keyword evidence="1" id="KW-0863">Zinc-finger</keyword>
<evidence type="ECO:0000313" key="3">
    <source>
        <dbReference type="EMBL" id="VDK33411.1"/>
    </source>
</evidence>
<dbReference type="InterPro" id="IPR051632">
    <property type="entry name" value="Rho_GEF"/>
</dbReference>
<dbReference type="SUPFAM" id="SSF48065">
    <property type="entry name" value="DBL homology domain (DH-domain)"/>
    <property type="match status" value="1"/>
</dbReference>
<gene>
    <name evidence="3" type="ORF">GPUH_LOCUS2307</name>
</gene>
<accession>A0A3P6QNJ7</accession>
<dbReference type="PANTHER" id="PTHR13944">
    <property type="entry name" value="AGAP007712-PA"/>
    <property type="match status" value="1"/>
</dbReference>
<evidence type="ECO:0000259" key="2">
    <source>
        <dbReference type="Pfam" id="PF00621"/>
    </source>
</evidence>
<feature type="non-terminal residue" evidence="3">
    <location>
        <position position="93"/>
    </location>
</feature>
<dbReference type="InterPro" id="IPR035899">
    <property type="entry name" value="DBL_dom_sf"/>
</dbReference>
<dbReference type="Pfam" id="PF00621">
    <property type="entry name" value="RhoGEF"/>
    <property type="match status" value="1"/>
</dbReference>
<dbReference type="PANTHER" id="PTHR13944:SF21">
    <property type="entry name" value="CYSTS, ISOFORM C"/>
    <property type="match status" value="1"/>
</dbReference>
<evidence type="ECO:0000313" key="4">
    <source>
        <dbReference type="Proteomes" id="UP000271098"/>
    </source>
</evidence>
<dbReference type="GO" id="GO:0005085">
    <property type="term" value="F:guanyl-nucleotide exchange factor activity"/>
    <property type="evidence" value="ECO:0007669"/>
    <property type="project" value="InterPro"/>
</dbReference>
<feature type="domain" description="DH" evidence="2">
    <location>
        <begin position="13"/>
        <end position="91"/>
    </location>
</feature>
<proteinExistence type="predicted"/>